<evidence type="ECO:0000313" key="2">
    <source>
        <dbReference type="Proteomes" id="UP000007844"/>
    </source>
</evidence>
<accession>F3YY63</accession>
<sequence>MQVGSFGSIAFEVSSLGTRTFRDLERRQGLRHARHEVLDGRPRLQTLGRDLAEVSLRMRLDTAFLADPAEELELLEDCLAKAEEQPLIIGNVNLGSFVLVELSESWKQTTGKGDPMVVELQATFKEYA</sequence>
<dbReference type="RefSeq" id="WP_014261453.1">
    <property type="nucleotide sequence ID" value="NC_016629.1"/>
</dbReference>
<dbReference type="EMBL" id="CP003221">
    <property type="protein sequence ID" value="EGJ51839.1"/>
    <property type="molecule type" value="Genomic_DNA"/>
</dbReference>
<evidence type="ECO:0008006" key="3">
    <source>
        <dbReference type="Google" id="ProtNLM"/>
    </source>
</evidence>
<dbReference type="AlphaFoldDB" id="F3YY63"/>
<protein>
    <recommendedName>
        <fullName evidence="3">P2 GpU family protein</fullName>
    </recommendedName>
</protein>
<organism evidence="1 2">
    <name type="scientific">Desulfocurvibacter africanus subsp. africanus str. Walvis Bay</name>
    <dbReference type="NCBI Taxonomy" id="690850"/>
    <lineage>
        <taxon>Bacteria</taxon>
        <taxon>Pseudomonadati</taxon>
        <taxon>Thermodesulfobacteriota</taxon>
        <taxon>Desulfovibrionia</taxon>
        <taxon>Desulfovibrionales</taxon>
        <taxon>Desulfovibrionaceae</taxon>
        <taxon>Desulfocurvibacter</taxon>
    </lineage>
</organism>
<dbReference type="KEGG" id="daf:Desaf_3559"/>
<dbReference type="HOGENOM" id="CLU_126007_1_0_7"/>
<dbReference type="eggNOG" id="COG3499">
    <property type="taxonomic scope" value="Bacteria"/>
</dbReference>
<name>F3YY63_DESAF</name>
<evidence type="ECO:0000313" key="1">
    <source>
        <dbReference type="EMBL" id="EGJ51839.1"/>
    </source>
</evidence>
<dbReference type="Proteomes" id="UP000007844">
    <property type="component" value="Chromosome"/>
</dbReference>
<dbReference type="STRING" id="690850.Desaf_3559"/>
<proteinExistence type="predicted"/>
<gene>
    <name evidence="1" type="ORF">Desaf_3559</name>
</gene>
<dbReference type="Pfam" id="PF06995">
    <property type="entry name" value="Phage_P2_GpU"/>
    <property type="match status" value="1"/>
</dbReference>
<reference evidence="1 2" key="1">
    <citation type="journal article" date="2011" name="J. Bacteriol.">
        <title>Genome sequence of the mercury-methylating and pleomorphic Desulfovibrio africanus Strain Walvis Bay.</title>
        <authorList>
            <person name="Brown S.D."/>
            <person name="Wall J.D."/>
            <person name="Kucken A.M."/>
            <person name="Gilmour C.C."/>
            <person name="Podar M."/>
            <person name="Brandt C.C."/>
            <person name="Teshima H."/>
            <person name="Detter J.C."/>
            <person name="Han C.S."/>
            <person name="Land M.L."/>
            <person name="Lucas S."/>
            <person name="Han J."/>
            <person name="Pennacchio L."/>
            <person name="Nolan M."/>
            <person name="Pitluck S."/>
            <person name="Woyke T."/>
            <person name="Goodwin L."/>
            <person name="Palumbo A.V."/>
            <person name="Elias D.A."/>
        </authorList>
    </citation>
    <scope>NUCLEOTIDE SEQUENCE [LARGE SCALE GENOMIC DNA]</scope>
    <source>
        <strain evidence="1 2">Walvis Bay</strain>
    </source>
</reference>
<dbReference type="InterPro" id="IPR009734">
    <property type="entry name" value="Myoviridae_GpU"/>
</dbReference>
<keyword evidence="2" id="KW-1185">Reference proteome</keyword>